<accession>A0A9Q1CDY8</accession>
<sequence length="138" mass="15395">MAQREPSTRNPPPKEVFPSLLAKLWKDVSHVVEKNLQSGFRKAGLCPFNPEEVLKMIPDAVTSTEENVGRILDQSLITLLQQNRGRNDQQKPRRGRKVQPGVAITVADCSPNLDPSKKNPGSAAKYIWSLQPIRSSVR</sequence>
<comment type="caution">
    <text evidence="2">The sequence shown here is derived from an EMBL/GenBank/DDBJ whole genome shotgun (WGS) entry which is preliminary data.</text>
</comment>
<organism evidence="2 3">
    <name type="scientific">Holothuria leucospilota</name>
    <name type="common">Black long sea cucumber</name>
    <name type="synonym">Mertensiothuria leucospilota</name>
    <dbReference type="NCBI Taxonomy" id="206669"/>
    <lineage>
        <taxon>Eukaryota</taxon>
        <taxon>Metazoa</taxon>
        <taxon>Echinodermata</taxon>
        <taxon>Eleutherozoa</taxon>
        <taxon>Echinozoa</taxon>
        <taxon>Holothuroidea</taxon>
        <taxon>Aspidochirotacea</taxon>
        <taxon>Aspidochirotida</taxon>
        <taxon>Holothuriidae</taxon>
        <taxon>Holothuria</taxon>
    </lineage>
</organism>
<evidence type="ECO:0000313" key="2">
    <source>
        <dbReference type="EMBL" id="KAJ8043191.1"/>
    </source>
</evidence>
<name>A0A9Q1CDY8_HOLLE</name>
<dbReference type="EMBL" id="JAIZAY010000004">
    <property type="protein sequence ID" value="KAJ8043191.1"/>
    <property type="molecule type" value="Genomic_DNA"/>
</dbReference>
<evidence type="ECO:0000313" key="3">
    <source>
        <dbReference type="Proteomes" id="UP001152320"/>
    </source>
</evidence>
<dbReference type="Proteomes" id="UP001152320">
    <property type="component" value="Chromosome 4"/>
</dbReference>
<gene>
    <name evidence="2" type="ORF">HOLleu_10171</name>
</gene>
<protein>
    <submittedName>
        <fullName evidence="2">Uncharacterized protein</fullName>
    </submittedName>
</protein>
<evidence type="ECO:0000256" key="1">
    <source>
        <dbReference type="SAM" id="MobiDB-lite"/>
    </source>
</evidence>
<feature type="region of interest" description="Disordered" evidence="1">
    <location>
        <begin position="82"/>
        <end position="101"/>
    </location>
</feature>
<dbReference type="AlphaFoldDB" id="A0A9Q1CDY8"/>
<dbReference type="OrthoDB" id="10065929at2759"/>
<reference evidence="2" key="1">
    <citation type="submission" date="2021-10" db="EMBL/GenBank/DDBJ databases">
        <title>Tropical sea cucumber genome reveals ecological adaptation and Cuvierian tubules defense mechanism.</title>
        <authorList>
            <person name="Chen T."/>
        </authorList>
    </citation>
    <scope>NUCLEOTIDE SEQUENCE</scope>
    <source>
        <strain evidence="2">Nanhai2018</strain>
        <tissue evidence="2">Muscle</tissue>
    </source>
</reference>
<proteinExistence type="predicted"/>
<keyword evidence="3" id="KW-1185">Reference proteome</keyword>